<name>A0A562SNC2_9HYPH</name>
<protein>
    <submittedName>
        <fullName evidence="1">Polar amino acid transport system substrate-binding protein</fullName>
    </submittedName>
</protein>
<dbReference type="AlphaFoldDB" id="A0A562SNC2"/>
<dbReference type="OrthoDB" id="8477926at2"/>
<proteinExistence type="predicted"/>
<dbReference type="EMBL" id="VLLF01000008">
    <property type="protein sequence ID" value="TWI82809.1"/>
    <property type="molecule type" value="Genomic_DNA"/>
</dbReference>
<evidence type="ECO:0000313" key="1">
    <source>
        <dbReference type="EMBL" id="TWI82809.1"/>
    </source>
</evidence>
<comment type="caution">
    <text evidence="1">The sequence shown here is derived from an EMBL/GenBank/DDBJ whole genome shotgun (WGS) entry which is preliminary data.</text>
</comment>
<sequence>MRVYHTIIFAVLIFFRIVPSDVRAETIAFGVGEWSPFVGEKLHDKGLYSKLVAEFFEKNGFQVALEFYPWRRSLELVRSGTLPATFPWSFTEDRQPDFYYPKRPIGFLNDVIYYRRDRFPNGLTINSINDIRSKGLSAVGISDYWYQNPLKEAGIEYHEVSYDEQAWKMLALGRVDIFIENDVVGDRRKASVLQNMSTVIDRSEPFRRVPVFILFSKKHPLGKKMMDVWDARPSVN</sequence>
<dbReference type="Proteomes" id="UP000320593">
    <property type="component" value="Unassembled WGS sequence"/>
</dbReference>
<accession>A0A562SNC2</accession>
<reference evidence="1 2" key="1">
    <citation type="submission" date="2019-07" db="EMBL/GenBank/DDBJ databases">
        <title>Genomic Encyclopedia of Archaeal and Bacterial Type Strains, Phase II (KMG-II): from individual species to whole genera.</title>
        <authorList>
            <person name="Goeker M."/>
        </authorList>
    </citation>
    <scope>NUCLEOTIDE SEQUENCE [LARGE SCALE GENOMIC DNA]</scope>
    <source>
        <strain evidence="1 2">ATCC BAA-252</strain>
    </source>
</reference>
<dbReference type="SUPFAM" id="SSF53850">
    <property type="entry name" value="Periplasmic binding protein-like II"/>
    <property type="match status" value="1"/>
</dbReference>
<evidence type="ECO:0000313" key="2">
    <source>
        <dbReference type="Proteomes" id="UP000320593"/>
    </source>
</evidence>
<dbReference type="Gene3D" id="3.40.190.10">
    <property type="entry name" value="Periplasmic binding protein-like II"/>
    <property type="match status" value="2"/>
</dbReference>
<keyword evidence="2" id="KW-1185">Reference proteome</keyword>
<organism evidence="1 2">
    <name type="scientific">Roseibium hamelinense</name>
    <dbReference type="NCBI Taxonomy" id="150831"/>
    <lineage>
        <taxon>Bacteria</taxon>
        <taxon>Pseudomonadati</taxon>
        <taxon>Pseudomonadota</taxon>
        <taxon>Alphaproteobacteria</taxon>
        <taxon>Hyphomicrobiales</taxon>
        <taxon>Stappiaceae</taxon>
        <taxon>Roseibium</taxon>
    </lineage>
</organism>
<gene>
    <name evidence="1" type="ORF">JM93_03324</name>
</gene>